<evidence type="ECO:0000313" key="5">
    <source>
        <dbReference type="EMBL" id="GAA4332225.1"/>
    </source>
</evidence>
<dbReference type="InterPro" id="IPR018060">
    <property type="entry name" value="HTH_AraC"/>
</dbReference>
<dbReference type="SMART" id="SM00342">
    <property type="entry name" value="HTH_ARAC"/>
    <property type="match status" value="1"/>
</dbReference>
<dbReference type="InterPro" id="IPR009057">
    <property type="entry name" value="Homeodomain-like_sf"/>
</dbReference>
<dbReference type="PANTHER" id="PTHR46796">
    <property type="entry name" value="HTH-TYPE TRANSCRIPTIONAL ACTIVATOR RHAS-RELATED"/>
    <property type="match status" value="1"/>
</dbReference>
<evidence type="ECO:0000256" key="3">
    <source>
        <dbReference type="ARBA" id="ARBA00023163"/>
    </source>
</evidence>
<gene>
    <name evidence="5" type="ORF">GCM10023184_24680</name>
</gene>
<keyword evidence="1" id="KW-0805">Transcription regulation</keyword>
<reference evidence="6" key="1">
    <citation type="journal article" date="2019" name="Int. J. Syst. Evol. Microbiol.">
        <title>The Global Catalogue of Microorganisms (GCM) 10K type strain sequencing project: providing services to taxonomists for standard genome sequencing and annotation.</title>
        <authorList>
            <consortium name="The Broad Institute Genomics Platform"/>
            <consortium name="The Broad Institute Genome Sequencing Center for Infectious Disease"/>
            <person name="Wu L."/>
            <person name="Ma J."/>
        </authorList>
    </citation>
    <scope>NUCLEOTIDE SEQUENCE [LARGE SCALE GENOMIC DNA]</scope>
    <source>
        <strain evidence="6">JCM 17919</strain>
    </source>
</reference>
<dbReference type="InterPro" id="IPR050204">
    <property type="entry name" value="AraC_XylS_family_regulators"/>
</dbReference>
<evidence type="ECO:0000259" key="4">
    <source>
        <dbReference type="PROSITE" id="PS01124"/>
    </source>
</evidence>
<organism evidence="5 6">
    <name type="scientific">Flaviaesturariibacter amylovorans</name>
    <dbReference type="NCBI Taxonomy" id="1084520"/>
    <lineage>
        <taxon>Bacteria</taxon>
        <taxon>Pseudomonadati</taxon>
        <taxon>Bacteroidota</taxon>
        <taxon>Chitinophagia</taxon>
        <taxon>Chitinophagales</taxon>
        <taxon>Chitinophagaceae</taxon>
        <taxon>Flaviaestuariibacter</taxon>
    </lineage>
</organism>
<dbReference type="Gene3D" id="1.10.10.60">
    <property type="entry name" value="Homeodomain-like"/>
    <property type="match status" value="1"/>
</dbReference>
<protein>
    <submittedName>
        <fullName evidence="5">AraC family transcriptional regulator</fullName>
    </submittedName>
</protein>
<feature type="domain" description="HTH araC/xylS-type" evidence="4">
    <location>
        <begin position="167"/>
        <end position="266"/>
    </location>
</feature>
<evidence type="ECO:0000256" key="1">
    <source>
        <dbReference type="ARBA" id="ARBA00023015"/>
    </source>
</evidence>
<comment type="caution">
    <text evidence="5">The sequence shown here is derived from an EMBL/GenBank/DDBJ whole genome shotgun (WGS) entry which is preliminary data.</text>
</comment>
<dbReference type="RefSeq" id="WP_345256044.1">
    <property type="nucleotide sequence ID" value="NZ_BAABGY010000007.1"/>
</dbReference>
<accession>A0ABP8GZI3</accession>
<keyword evidence="6" id="KW-1185">Reference proteome</keyword>
<proteinExistence type="predicted"/>
<name>A0ABP8GZI3_9BACT</name>
<dbReference type="SUPFAM" id="SSF46689">
    <property type="entry name" value="Homeodomain-like"/>
    <property type="match status" value="1"/>
</dbReference>
<dbReference type="EMBL" id="BAABGY010000007">
    <property type="protein sequence ID" value="GAA4332225.1"/>
    <property type="molecule type" value="Genomic_DNA"/>
</dbReference>
<dbReference type="PROSITE" id="PS01124">
    <property type="entry name" value="HTH_ARAC_FAMILY_2"/>
    <property type="match status" value="1"/>
</dbReference>
<evidence type="ECO:0000313" key="6">
    <source>
        <dbReference type="Proteomes" id="UP001501725"/>
    </source>
</evidence>
<dbReference type="Proteomes" id="UP001501725">
    <property type="component" value="Unassembled WGS sequence"/>
</dbReference>
<keyword evidence="2" id="KW-0238">DNA-binding</keyword>
<sequence>MPETIDTYYPQNELLQQHVAYYYFLSTDGPDYHIHFHVYPQLQVPVTIHRFAEFAHTGKTAHVRGSTAQRHLTLCNGLLRGPLEASISGLQNRVTVVFQPLGINHFIEAPYNSLIGRSIQPFTGWDGQAYDAFLEAFFDGSTHREQLKLLEVFLLCRYRPLPRADVLRQAMALLTDFDDERSVAQVAAACAVSERTLSRLFQSWLSASPVQVRKIARFRRTMALRQAPGQSSLTDVAHRGSYYDQSHLIGDYHELTGMRPAYFFKTIRAAADGQVLMRVLE</sequence>
<evidence type="ECO:0000256" key="2">
    <source>
        <dbReference type="ARBA" id="ARBA00023125"/>
    </source>
</evidence>
<dbReference type="Pfam" id="PF12833">
    <property type="entry name" value="HTH_18"/>
    <property type="match status" value="1"/>
</dbReference>
<keyword evidence="3" id="KW-0804">Transcription</keyword>